<dbReference type="KEGG" id="ecz:ECS88_p0091"/>
<keyword evidence="2" id="KW-0614">Plasmid</keyword>
<accession>B7LI88</accession>
<feature type="transmembrane region" description="Helical" evidence="1">
    <location>
        <begin position="72"/>
        <end position="97"/>
    </location>
</feature>
<dbReference type="InterPro" id="IPR018898">
    <property type="entry name" value="Eex_TraS"/>
</dbReference>
<keyword evidence="1" id="KW-0812">Transmembrane</keyword>
<sequence>MYGEMIMKNLAHIALVTVIQFIACYLADWGSAETVFILCFIVLWQGLFIWLFSQIRKKRHVSDEFKFSKGVWYILMPVSSLLSPLLSLMVFIIGTLYELRRISGCVSVREWMQSQVNEQTNEDLHLDFDDVNFDYVDFYRTNPATGLAMHGGFDSAGNTFGTCWQDYDDRR</sequence>
<organism evidence="2 3">
    <name type="scientific">Escherichia coli O45:K1 (strain S88 / ExPEC)</name>
    <dbReference type="NCBI Taxonomy" id="585035"/>
    <lineage>
        <taxon>Bacteria</taxon>
        <taxon>Pseudomonadati</taxon>
        <taxon>Pseudomonadota</taxon>
        <taxon>Gammaproteobacteria</taxon>
        <taxon>Enterobacterales</taxon>
        <taxon>Enterobacteriaceae</taxon>
        <taxon>Escherichia</taxon>
    </lineage>
</organism>
<keyword evidence="1" id="KW-0472">Membrane</keyword>
<keyword evidence="1" id="KW-1133">Transmembrane helix</keyword>
<keyword evidence="3" id="KW-1185">Reference proteome</keyword>
<evidence type="ECO:0000256" key="1">
    <source>
        <dbReference type="SAM" id="Phobius"/>
    </source>
</evidence>
<evidence type="ECO:0000313" key="2">
    <source>
        <dbReference type="EMBL" id="CAQ87156.1"/>
    </source>
</evidence>
<feature type="transmembrane region" description="Helical" evidence="1">
    <location>
        <begin position="34"/>
        <end position="52"/>
    </location>
</feature>
<protein>
    <submittedName>
        <fullName evidence="2">Surface exclusion inner membrane protein TraS</fullName>
    </submittedName>
</protein>
<reference evidence="3" key="1">
    <citation type="journal article" date="2009" name="PLoS Genet.">
        <title>Organised genome dynamics in the Escherichia coli species results in highly diverse adaptive paths.</title>
        <authorList>
            <person name="Touchon M."/>
            <person name="Hoede C."/>
            <person name="Tenaillon O."/>
            <person name="Barbe V."/>
            <person name="Baeriswyl S."/>
            <person name="Bidet P."/>
            <person name="Bingen E."/>
            <person name="Bonacorsi S."/>
            <person name="Bouchier C."/>
            <person name="Bouvet O."/>
            <person name="Calteau A."/>
            <person name="Chiapello H."/>
            <person name="Clermont O."/>
            <person name="Cruveiller S."/>
            <person name="Danchin A."/>
            <person name="Diard M."/>
            <person name="Dossat C."/>
            <person name="Karoui M.E."/>
            <person name="Frapy E."/>
            <person name="Garry L."/>
            <person name="Ghigo J.M."/>
            <person name="Gilles A.M."/>
            <person name="Johnson J."/>
            <person name="Le Bouguenec C."/>
            <person name="Lescat M."/>
            <person name="Mangenot S."/>
            <person name="Martinez-Jehanne V."/>
            <person name="Matic I."/>
            <person name="Nassif X."/>
            <person name="Oztas S."/>
            <person name="Petit M.A."/>
            <person name="Pichon C."/>
            <person name="Rouy Z."/>
            <person name="Ruf C.S."/>
            <person name="Schneider D."/>
            <person name="Tourret J."/>
            <person name="Vacherie B."/>
            <person name="Vallenet D."/>
            <person name="Medigue C."/>
            <person name="Rocha E.P.C."/>
            <person name="Denamur E."/>
        </authorList>
    </citation>
    <scope>NUCLEOTIDE SEQUENCE [LARGE SCALE GENOMIC DNA]</scope>
    <source>
        <strain evidence="3">S88 / ExPEC</strain>
    </source>
</reference>
<dbReference type="Proteomes" id="UP000000747">
    <property type="component" value="Plasmid pECOS88"/>
</dbReference>
<proteinExistence type="predicted"/>
<evidence type="ECO:0000313" key="3">
    <source>
        <dbReference type="Proteomes" id="UP000000747"/>
    </source>
</evidence>
<feature type="transmembrane region" description="Helical" evidence="1">
    <location>
        <begin position="9"/>
        <end position="28"/>
    </location>
</feature>
<dbReference type="AlphaFoldDB" id="B7LI88"/>
<dbReference type="Pfam" id="PF10624">
    <property type="entry name" value="TraS"/>
    <property type="match status" value="1"/>
</dbReference>
<name>B7LI88_ECO45</name>
<gene>
    <name evidence="2" type="primary">traS</name>
    <name evidence="2" type="ORF">ECS88_p0091</name>
</gene>
<geneLocation type="plasmid" evidence="2 3">
    <name>pECOS88</name>
</geneLocation>
<dbReference type="EMBL" id="CU928146">
    <property type="protein sequence ID" value="CAQ87156.1"/>
    <property type="molecule type" value="Genomic_DNA"/>
</dbReference>